<dbReference type="PROSITE" id="PS51635">
    <property type="entry name" value="PNPLA"/>
    <property type="match status" value="1"/>
</dbReference>
<dbReference type="Pfam" id="PF01734">
    <property type="entry name" value="Patatin"/>
    <property type="match status" value="1"/>
</dbReference>
<dbReference type="OrthoDB" id="9802424at2"/>
<comment type="caution">
    <text evidence="6">The sequence shown here is derived from an EMBL/GenBank/DDBJ whole genome shotgun (WGS) entry which is preliminary data.</text>
</comment>
<dbReference type="InterPro" id="IPR045943">
    <property type="entry name" value="DUF6363"/>
</dbReference>
<keyword evidence="3 4" id="KW-0443">Lipid metabolism</keyword>
<feature type="active site" description="Nucleophile" evidence="4">
    <location>
        <position position="27"/>
    </location>
</feature>
<evidence type="ECO:0000256" key="2">
    <source>
        <dbReference type="ARBA" id="ARBA00022963"/>
    </source>
</evidence>
<comment type="caution">
    <text evidence="4">Lacks conserved residue(s) required for the propagation of feature annotation.</text>
</comment>
<dbReference type="GO" id="GO:0016787">
    <property type="term" value="F:hydrolase activity"/>
    <property type="evidence" value="ECO:0007669"/>
    <property type="project" value="UniProtKB-UniRule"/>
</dbReference>
<keyword evidence="7" id="KW-1185">Reference proteome</keyword>
<evidence type="ECO:0000313" key="7">
    <source>
        <dbReference type="Proteomes" id="UP000267017"/>
    </source>
</evidence>
<feature type="active site" description="Proton acceptor" evidence="4">
    <location>
        <position position="148"/>
    </location>
</feature>
<name>A0A3P3U6P8_9BACL</name>
<sequence>MRGMYTAGVLDCLSDWGLKFPLVASTSSSALIGSYFISEQRGQIYEAYNYLADNYRIISFKRMITHKELFRMDLLFQLVPEKAAPFDFRAFTESGVKLLISTTDILTGSAVYHDAFPSPEILFTLVRASSSLPVLAPSVAFEGKLLVDGGVADPIPIKPSIERGYRRNVVILTRNRGYIKKPSCLGWVYRRLFRQYPELIKLLKNRHEIYNRTTQDIQKMDMDRDVFLICPEKPLIAGRMERNKQVLEELYMQGYKEMQQKKEALRSFLLGQESEKT</sequence>
<dbReference type="Pfam" id="PF19890">
    <property type="entry name" value="DUF6363"/>
    <property type="match status" value="1"/>
</dbReference>
<dbReference type="GO" id="GO:0016042">
    <property type="term" value="P:lipid catabolic process"/>
    <property type="evidence" value="ECO:0007669"/>
    <property type="project" value="UniProtKB-UniRule"/>
</dbReference>
<dbReference type="PANTHER" id="PTHR14226">
    <property type="entry name" value="NEUROPATHY TARGET ESTERASE/SWISS CHEESE D.MELANOGASTER"/>
    <property type="match status" value="1"/>
</dbReference>
<keyword evidence="1 4" id="KW-0378">Hydrolase</keyword>
<gene>
    <name evidence="6" type="ORF">EHV15_26350</name>
</gene>
<dbReference type="PANTHER" id="PTHR14226:SF25">
    <property type="entry name" value="PHOSPHOESTERASE"/>
    <property type="match status" value="1"/>
</dbReference>
<dbReference type="EMBL" id="RRCN01000001">
    <property type="protein sequence ID" value="RRJ66042.1"/>
    <property type="molecule type" value="Genomic_DNA"/>
</dbReference>
<dbReference type="InterPro" id="IPR050301">
    <property type="entry name" value="NTE"/>
</dbReference>
<proteinExistence type="predicted"/>
<evidence type="ECO:0000256" key="4">
    <source>
        <dbReference type="PROSITE-ProRule" id="PRU01161"/>
    </source>
</evidence>
<reference evidence="6 7" key="1">
    <citation type="submission" date="2018-11" db="EMBL/GenBank/DDBJ databases">
        <title>Genome sequencing of Paenibacillus sp. KCOM 3021 (= ChDC PVNT-B20).</title>
        <authorList>
            <person name="Kook J.-K."/>
            <person name="Park S.-N."/>
            <person name="Lim Y.K."/>
        </authorList>
    </citation>
    <scope>NUCLEOTIDE SEQUENCE [LARGE SCALE GENOMIC DNA]</scope>
    <source>
        <strain evidence="6 7">KCOM 3021</strain>
    </source>
</reference>
<dbReference type="InterPro" id="IPR002641">
    <property type="entry name" value="PNPLA_dom"/>
</dbReference>
<protein>
    <submittedName>
        <fullName evidence="6">Patatin family protein</fullName>
    </submittedName>
</protein>
<evidence type="ECO:0000313" key="6">
    <source>
        <dbReference type="EMBL" id="RRJ66042.1"/>
    </source>
</evidence>
<dbReference type="InterPro" id="IPR037483">
    <property type="entry name" value="YjjU-like"/>
</dbReference>
<evidence type="ECO:0000256" key="3">
    <source>
        <dbReference type="ARBA" id="ARBA00023098"/>
    </source>
</evidence>
<dbReference type="AlphaFoldDB" id="A0A3P3U6P8"/>
<evidence type="ECO:0000256" key="1">
    <source>
        <dbReference type="ARBA" id="ARBA00022801"/>
    </source>
</evidence>
<accession>A0A3P3U6P8</accession>
<organism evidence="6 7">
    <name type="scientific">Paenibacillus oralis</name>
    <dbReference type="NCBI Taxonomy" id="2490856"/>
    <lineage>
        <taxon>Bacteria</taxon>
        <taxon>Bacillati</taxon>
        <taxon>Bacillota</taxon>
        <taxon>Bacilli</taxon>
        <taxon>Bacillales</taxon>
        <taxon>Paenibacillaceae</taxon>
        <taxon>Paenibacillus</taxon>
    </lineage>
</organism>
<dbReference type="InterPro" id="IPR016035">
    <property type="entry name" value="Acyl_Trfase/lysoPLipase"/>
</dbReference>
<feature type="domain" description="PNPLA" evidence="5">
    <location>
        <begin position="1"/>
        <end position="161"/>
    </location>
</feature>
<keyword evidence="2 4" id="KW-0442">Lipid degradation</keyword>
<evidence type="ECO:0000259" key="5">
    <source>
        <dbReference type="PROSITE" id="PS51635"/>
    </source>
</evidence>
<dbReference type="Gene3D" id="3.40.1090.10">
    <property type="entry name" value="Cytosolic phospholipase A2 catalytic domain"/>
    <property type="match status" value="1"/>
</dbReference>
<dbReference type="Proteomes" id="UP000267017">
    <property type="component" value="Unassembled WGS sequence"/>
</dbReference>
<dbReference type="CDD" id="cd07208">
    <property type="entry name" value="Pat_hypo_Ecoli_yjju_like"/>
    <property type="match status" value="1"/>
</dbReference>
<feature type="short sequence motif" description="DGA/G" evidence="4">
    <location>
        <begin position="148"/>
        <end position="150"/>
    </location>
</feature>
<dbReference type="SUPFAM" id="SSF52151">
    <property type="entry name" value="FabD/lysophospholipase-like"/>
    <property type="match status" value="1"/>
</dbReference>